<evidence type="ECO:0000313" key="2">
    <source>
        <dbReference type="EMBL" id="ELP84378.1"/>
    </source>
</evidence>
<feature type="signal peptide" evidence="1">
    <location>
        <begin position="1"/>
        <end position="15"/>
    </location>
</feature>
<dbReference type="AlphaFoldDB" id="A0A0A1TXU1"/>
<keyword evidence="3" id="KW-1185">Reference proteome</keyword>
<proteinExistence type="predicted"/>
<feature type="chain" id="PRO_5012768432" evidence="1">
    <location>
        <begin position="16"/>
        <end position="172"/>
    </location>
</feature>
<dbReference type="KEGG" id="eiv:EIN_088910"/>
<dbReference type="GeneID" id="14883362"/>
<keyword evidence="1" id="KW-0732">Signal</keyword>
<dbReference type="VEuPathDB" id="AmoebaDB:EIN_088910"/>
<organism evidence="2 3">
    <name type="scientific">Entamoeba invadens IP1</name>
    <dbReference type="NCBI Taxonomy" id="370355"/>
    <lineage>
        <taxon>Eukaryota</taxon>
        <taxon>Amoebozoa</taxon>
        <taxon>Evosea</taxon>
        <taxon>Archamoebae</taxon>
        <taxon>Mastigamoebida</taxon>
        <taxon>Entamoebidae</taxon>
        <taxon>Entamoeba</taxon>
    </lineage>
</organism>
<dbReference type="RefSeq" id="XP_004183724.1">
    <property type="nucleotide sequence ID" value="XM_004183676.1"/>
</dbReference>
<protein>
    <submittedName>
        <fullName evidence="2">Uncharacterized protein</fullName>
    </submittedName>
</protein>
<reference evidence="2 3" key="1">
    <citation type="submission" date="2012-10" db="EMBL/GenBank/DDBJ databases">
        <authorList>
            <person name="Zafar N."/>
            <person name="Inman J."/>
            <person name="Hall N."/>
            <person name="Lorenzi H."/>
            <person name="Caler E."/>
        </authorList>
    </citation>
    <scope>NUCLEOTIDE SEQUENCE [LARGE SCALE GENOMIC DNA]</scope>
    <source>
        <strain evidence="2 3">IP1</strain>
    </source>
</reference>
<dbReference type="Proteomes" id="UP000014680">
    <property type="component" value="Unassembled WGS sequence"/>
</dbReference>
<name>A0A0A1TXU1_ENTIV</name>
<gene>
    <name evidence="2" type="ORF">EIN_088910</name>
</gene>
<evidence type="ECO:0000313" key="3">
    <source>
        <dbReference type="Proteomes" id="UP000014680"/>
    </source>
</evidence>
<evidence type="ECO:0000256" key="1">
    <source>
        <dbReference type="SAM" id="SignalP"/>
    </source>
</evidence>
<sequence length="172" mass="20175">MFLIAFFALLSFSFARFIVSNDTSIKFFAIEENECYQGEDGIFRLVLSEDFKTVYVLKGRRCDELTMQTTYTYGFAVTDKIPPYFVKQQMLFTSRSCKSNPEARDDAWYYPYGCLNFRTFSLNISETENGFQQARFQNNNCVGDPVKVDKYDYFTCYMRNLTSSEQYIPTDL</sequence>
<accession>A0A0A1TXU1</accession>
<dbReference type="EMBL" id="KB207130">
    <property type="protein sequence ID" value="ELP84378.1"/>
    <property type="molecule type" value="Genomic_DNA"/>
</dbReference>